<protein>
    <submittedName>
        <fullName evidence="2">Uncharacterized protein</fullName>
    </submittedName>
</protein>
<feature type="transmembrane region" description="Helical" evidence="1">
    <location>
        <begin position="46"/>
        <end position="63"/>
    </location>
</feature>
<dbReference type="AlphaFoldDB" id="D3VJN7"/>
<proteinExistence type="predicted"/>
<gene>
    <name evidence="2" type="ordered locus">XNC1_0722</name>
</gene>
<reference evidence="2 3" key="1">
    <citation type="journal article" date="2011" name="PLoS ONE">
        <title>The entomopathogenic bacterial endosymbionts xenorhabdus and photorhabdus: convergent lifestyles from divergent genomes.</title>
        <authorList>
            <person name="Chaston J.M."/>
            <person name="Suen G."/>
            <person name="Tucker S.L."/>
            <person name="Andersen A.W."/>
            <person name="Bhasin A."/>
            <person name="Bode E."/>
            <person name="Bode H.B."/>
            <person name="Brachmann A.O."/>
            <person name="Cowles C.E."/>
            <person name="Cowles K.N."/>
            <person name="Darby C."/>
            <person name="de Leon L."/>
            <person name="Drace K."/>
            <person name="Du Z."/>
            <person name="Givaudan A."/>
            <person name="Herbert Tran E.E."/>
            <person name="Jewell K.A."/>
            <person name="Knack J.J."/>
            <person name="Krasomil-Osterfeld K.C."/>
            <person name="Kukor R."/>
            <person name="Lanois A."/>
            <person name="Latreille P."/>
            <person name="Leimgruber N.K."/>
            <person name="Lipke C.M."/>
            <person name="Liu R."/>
            <person name="Lu X."/>
            <person name="Martens E.C."/>
            <person name="Marri P.R."/>
            <person name="Medigue C."/>
            <person name="Menard M.L."/>
            <person name="Miller N.M."/>
            <person name="Morales-Soto N."/>
            <person name="Norton S."/>
            <person name="Ogier J.C."/>
            <person name="Orchard S.S."/>
            <person name="Park D."/>
            <person name="Park Y."/>
            <person name="Qurollo B.A."/>
            <person name="Sugar D.R."/>
            <person name="Richards G.R."/>
            <person name="Rouy Z."/>
            <person name="Slominski B."/>
            <person name="Slominski K."/>
            <person name="Snyder H."/>
            <person name="Tjaden B.C."/>
            <person name="van der Hoeven R."/>
            <person name="Welch R.D."/>
            <person name="Wheeler C."/>
            <person name="Xiang B."/>
            <person name="Barbazuk B."/>
            <person name="Gaudriault S."/>
            <person name="Goodner B."/>
            <person name="Slater S.C."/>
            <person name="Forst S."/>
            <person name="Goldman B.S."/>
            <person name="Goodrich-Blair H."/>
        </authorList>
    </citation>
    <scope>NUCLEOTIDE SEQUENCE [LARGE SCALE GENOMIC DNA]</scope>
    <source>
        <strain evidence="3">ATCC 19061 / DSM 3370 / CCUG 14189 / LMG 1036 / NCIMB 9965 / AN6</strain>
    </source>
</reference>
<name>D3VJN7_XENNA</name>
<accession>D3VJN7</accession>
<evidence type="ECO:0000313" key="2">
    <source>
        <dbReference type="EMBL" id="CBJ88793.1"/>
    </source>
</evidence>
<organism evidence="2 3">
    <name type="scientific">Xenorhabdus nematophila (strain ATCC 19061 / DSM 3370 / CCUG 14189 / LMG 1036 / NCIMB 9965 / AN6)</name>
    <dbReference type="NCBI Taxonomy" id="406817"/>
    <lineage>
        <taxon>Bacteria</taxon>
        <taxon>Pseudomonadati</taxon>
        <taxon>Pseudomonadota</taxon>
        <taxon>Gammaproteobacteria</taxon>
        <taxon>Enterobacterales</taxon>
        <taxon>Morganellaceae</taxon>
        <taxon>Xenorhabdus</taxon>
    </lineage>
</organism>
<sequence>MFEIENPYLISSSLILHLSFIIRSIFSYILHILFNAEQAATLDIEFILYGTVLFFNAFMIFLFEMQ</sequence>
<keyword evidence="1" id="KW-0472">Membrane</keyword>
<feature type="transmembrane region" description="Helical" evidence="1">
    <location>
        <begin position="12"/>
        <end position="34"/>
    </location>
</feature>
<keyword evidence="1" id="KW-1133">Transmembrane helix</keyword>
<keyword evidence="1" id="KW-0812">Transmembrane</keyword>
<keyword evidence="3" id="KW-1185">Reference proteome</keyword>
<evidence type="ECO:0000313" key="3">
    <source>
        <dbReference type="Proteomes" id="UP000008075"/>
    </source>
</evidence>
<evidence type="ECO:0000256" key="1">
    <source>
        <dbReference type="SAM" id="Phobius"/>
    </source>
</evidence>
<dbReference type="HOGENOM" id="CLU_2830330_0_0_6"/>
<dbReference type="KEGG" id="xne:XNC1_0722"/>
<dbReference type="EMBL" id="FN667742">
    <property type="protein sequence ID" value="CBJ88793.1"/>
    <property type="molecule type" value="Genomic_DNA"/>
</dbReference>
<dbReference type="Proteomes" id="UP000008075">
    <property type="component" value="Chromosome"/>
</dbReference>